<sequence length="106" mass="11680">MLNKVQGVEAGSGHADLVQDLSDLSALGMANLPLFQAINLEEDKLNKAASEASDLSILLAKANGERREDSQPKITRDKAYTYLKQATDEIQEAGKYLFWKDAARKK</sequence>
<dbReference type="Proteomes" id="UP000240608">
    <property type="component" value="Unassembled WGS sequence"/>
</dbReference>
<evidence type="ECO:0000313" key="2">
    <source>
        <dbReference type="Proteomes" id="UP000240608"/>
    </source>
</evidence>
<name>A0A2T4DCR5_9BACT</name>
<evidence type="ECO:0000313" key="1">
    <source>
        <dbReference type="EMBL" id="PTB91614.1"/>
    </source>
</evidence>
<proteinExistence type="predicted"/>
<comment type="caution">
    <text evidence="1">The sequence shown here is derived from an EMBL/GenBank/DDBJ whole genome shotgun (WGS) entry which is preliminary data.</text>
</comment>
<accession>A0A2T4DCR5</accession>
<dbReference type="AlphaFoldDB" id="A0A2T4DCR5"/>
<reference evidence="1 2" key="1">
    <citation type="submission" date="2018-03" db="EMBL/GenBank/DDBJ databases">
        <title>Cross-interface Injection: A General Nanoliter Liquid Handling Method Applied to Single Cells Genome Amplification Automated Nanoliter Liquid Handling Applied to Single Cell Multiple Displacement Amplification.</title>
        <authorList>
            <person name="Yun J."/>
            <person name="Xu P."/>
            <person name="Xu J."/>
            <person name="Dai X."/>
            <person name="Wang Y."/>
            <person name="Zheng X."/>
            <person name="Cao C."/>
            <person name="Yi Q."/>
            <person name="Zhu Y."/>
            <person name="Wang L."/>
            <person name="Dong Z."/>
            <person name="Huang Y."/>
            <person name="Huang L."/>
            <person name="Du W."/>
        </authorList>
    </citation>
    <scope>NUCLEOTIDE SEQUENCE [LARGE SCALE GENOMIC DNA]</scope>
    <source>
        <strain evidence="1 2">Z-D1-2</strain>
    </source>
</reference>
<dbReference type="EMBL" id="PYVU01000339">
    <property type="protein sequence ID" value="PTB91614.1"/>
    <property type="molecule type" value="Genomic_DNA"/>
</dbReference>
<feature type="non-terminal residue" evidence="1">
    <location>
        <position position="106"/>
    </location>
</feature>
<protein>
    <submittedName>
        <fullName evidence="1">Uncharacterized protein</fullName>
    </submittedName>
</protein>
<organism evidence="1 2">
    <name type="scientific">Marivirga lumbricoides</name>
    <dbReference type="NCBI Taxonomy" id="1046115"/>
    <lineage>
        <taxon>Bacteria</taxon>
        <taxon>Pseudomonadati</taxon>
        <taxon>Bacteroidota</taxon>
        <taxon>Cytophagia</taxon>
        <taxon>Cytophagales</taxon>
        <taxon>Marivirgaceae</taxon>
        <taxon>Marivirga</taxon>
    </lineage>
</organism>
<gene>
    <name evidence="1" type="ORF">C9994_15230</name>
</gene>